<dbReference type="Gene3D" id="3.40.50.300">
    <property type="entry name" value="P-loop containing nucleotide triphosphate hydrolases"/>
    <property type="match status" value="1"/>
</dbReference>
<dbReference type="Pfam" id="PF02954">
    <property type="entry name" value="HTH_8"/>
    <property type="match status" value="1"/>
</dbReference>
<name>A0A1M6GTZ2_9FIRM</name>
<evidence type="ECO:0000256" key="5">
    <source>
        <dbReference type="PROSITE-ProRule" id="PRU00703"/>
    </source>
</evidence>
<evidence type="ECO:0000313" key="11">
    <source>
        <dbReference type="Proteomes" id="UP000184442"/>
    </source>
</evidence>
<dbReference type="GO" id="GO:0006355">
    <property type="term" value="P:regulation of DNA-templated transcription"/>
    <property type="evidence" value="ECO:0007669"/>
    <property type="project" value="InterPro"/>
</dbReference>
<feature type="domain" description="PAS" evidence="8">
    <location>
        <begin position="146"/>
        <end position="190"/>
    </location>
</feature>
<evidence type="ECO:0000256" key="4">
    <source>
        <dbReference type="ARBA" id="ARBA00023163"/>
    </source>
</evidence>
<dbReference type="Pfam" id="PF25601">
    <property type="entry name" value="AAA_lid_14"/>
    <property type="match status" value="1"/>
</dbReference>
<dbReference type="Pfam" id="PF08448">
    <property type="entry name" value="PAS_4"/>
    <property type="match status" value="1"/>
</dbReference>
<dbReference type="Pfam" id="PF00571">
    <property type="entry name" value="CBS"/>
    <property type="match status" value="2"/>
</dbReference>
<dbReference type="InterPro" id="IPR027417">
    <property type="entry name" value="P-loop_NTPase"/>
</dbReference>
<dbReference type="FunFam" id="3.40.50.300:FF:000006">
    <property type="entry name" value="DNA-binding transcriptional regulator NtrC"/>
    <property type="match status" value="1"/>
</dbReference>
<dbReference type="Proteomes" id="UP000184442">
    <property type="component" value="Unassembled WGS sequence"/>
</dbReference>
<evidence type="ECO:0000256" key="6">
    <source>
        <dbReference type="SAM" id="Coils"/>
    </source>
</evidence>
<dbReference type="PROSITE" id="PS00676">
    <property type="entry name" value="SIGMA54_INTERACT_2"/>
    <property type="match status" value="1"/>
</dbReference>
<dbReference type="PANTHER" id="PTHR32071">
    <property type="entry name" value="TRANSCRIPTIONAL REGULATORY PROTEIN"/>
    <property type="match status" value="1"/>
</dbReference>
<evidence type="ECO:0000259" key="7">
    <source>
        <dbReference type="PROSITE" id="PS50045"/>
    </source>
</evidence>
<gene>
    <name evidence="10" type="ORF">SAMN02745176_02509</name>
</gene>
<keyword evidence="6" id="KW-0175">Coiled coil</keyword>
<dbReference type="Pfam" id="PF00158">
    <property type="entry name" value="Sigma54_activat"/>
    <property type="match status" value="1"/>
</dbReference>
<keyword evidence="2" id="KW-0067">ATP-binding</keyword>
<evidence type="ECO:0000259" key="9">
    <source>
        <dbReference type="PROSITE" id="PS51371"/>
    </source>
</evidence>
<dbReference type="SMART" id="SM00091">
    <property type="entry name" value="PAS"/>
    <property type="match status" value="1"/>
</dbReference>
<dbReference type="InterPro" id="IPR009057">
    <property type="entry name" value="Homeodomain-like_sf"/>
</dbReference>
<dbReference type="InterPro" id="IPR002197">
    <property type="entry name" value="HTH_Fis"/>
</dbReference>
<dbReference type="Gene3D" id="1.10.8.60">
    <property type="match status" value="1"/>
</dbReference>
<sequence length="595" mass="67149">MMFFDQSMYKCVSEVMDKDIIKTEYGISIDCAVDMMLSNARDEVIITRRSGDKEYVEGILTKTDICRLKKKKVDFAESVKKYMRTDVYTIMQTEKIKQARDIMMSKGIGRLLVTDGYEITGVITSKSLLNTYYLEIEELMIQLSIVLENLQEAVCVVSSEGIVRLWNKSSVKLYGIEKSEIIGRNIKEVFPNALLAKALEEKKSFVNHKHKPKEGSYVVISAVPLMYDGKIIGAVSTDRDITEIKNLSMQLESERSKVEFLEEQMKNITQAKYSFGSIIGKSKAIVNAITLAKQVAKSNASILITGESGTGKEVFARAIHQESGRLGHFVPINCSAIPYNLFESELFGYAGGAFTGALKKGKIGKFELADGGTLFLDEIGDMPIDMQAKLLRVLQDGVITKVGGDKSINVDVRILAATNKDLKKMMLEGTFREDLYYRLCVVSIHLPPLRERKEDLPELIRSFVAEFAEYNEIEEVDIEPEVIKALTDYEWKGNIRELRNVVERLIILSPDGKIRKDMLPDDIIRKNSDQYSKNTAGIMNSSYDLKEAVANIEKRTIIEVMNLVEGNKAKAAQMLNINRGSLYYKLKQYGLEEYL</sequence>
<dbReference type="InterPro" id="IPR003593">
    <property type="entry name" value="AAA+_ATPase"/>
</dbReference>
<dbReference type="SMART" id="SM00382">
    <property type="entry name" value="AAA"/>
    <property type="match status" value="1"/>
</dbReference>
<protein>
    <submittedName>
        <fullName evidence="10">PAS domain S-box-containing protein</fullName>
    </submittedName>
</protein>
<evidence type="ECO:0000256" key="1">
    <source>
        <dbReference type="ARBA" id="ARBA00022741"/>
    </source>
</evidence>
<dbReference type="PROSITE" id="PS51371">
    <property type="entry name" value="CBS"/>
    <property type="match status" value="1"/>
</dbReference>
<dbReference type="CDD" id="cd00130">
    <property type="entry name" value="PAS"/>
    <property type="match status" value="1"/>
</dbReference>
<dbReference type="InterPro" id="IPR002078">
    <property type="entry name" value="Sigma_54_int"/>
</dbReference>
<dbReference type="SUPFAM" id="SSF52540">
    <property type="entry name" value="P-loop containing nucleoside triphosphate hydrolases"/>
    <property type="match status" value="1"/>
</dbReference>
<dbReference type="EMBL" id="FQZS01000017">
    <property type="protein sequence ID" value="SHJ13436.1"/>
    <property type="molecule type" value="Genomic_DNA"/>
</dbReference>
<feature type="domain" description="CBS" evidence="9">
    <location>
        <begin position="83"/>
        <end position="138"/>
    </location>
</feature>
<dbReference type="PROSITE" id="PS50112">
    <property type="entry name" value="PAS"/>
    <property type="match status" value="1"/>
</dbReference>
<reference evidence="10 11" key="1">
    <citation type="submission" date="2016-11" db="EMBL/GenBank/DDBJ databases">
        <authorList>
            <person name="Jaros S."/>
            <person name="Januszkiewicz K."/>
            <person name="Wedrychowicz H."/>
        </authorList>
    </citation>
    <scope>NUCLEOTIDE SEQUENCE [LARGE SCALE GENOMIC DNA]</scope>
    <source>
        <strain evidence="10 11">DSM 19022</strain>
    </source>
</reference>
<organism evidence="10 11">
    <name type="scientific">Lutispora thermophila DSM 19022</name>
    <dbReference type="NCBI Taxonomy" id="1122184"/>
    <lineage>
        <taxon>Bacteria</taxon>
        <taxon>Bacillati</taxon>
        <taxon>Bacillota</taxon>
        <taxon>Clostridia</taxon>
        <taxon>Lutisporales</taxon>
        <taxon>Lutisporaceae</taxon>
        <taxon>Lutispora</taxon>
    </lineage>
</organism>
<dbReference type="InterPro" id="IPR035965">
    <property type="entry name" value="PAS-like_dom_sf"/>
</dbReference>
<dbReference type="PROSITE" id="PS00675">
    <property type="entry name" value="SIGMA54_INTERACT_1"/>
    <property type="match status" value="1"/>
</dbReference>
<dbReference type="PRINTS" id="PR01590">
    <property type="entry name" value="HTHFIS"/>
</dbReference>
<dbReference type="InterPro" id="IPR058031">
    <property type="entry name" value="AAA_lid_NorR"/>
</dbReference>
<keyword evidence="3" id="KW-0805">Transcription regulation</keyword>
<accession>A0A1M6GTZ2</accession>
<dbReference type="PROSITE" id="PS50045">
    <property type="entry name" value="SIGMA54_INTERACT_4"/>
    <property type="match status" value="1"/>
</dbReference>
<dbReference type="Gene3D" id="1.10.10.60">
    <property type="entry name" value="Homeodomain-like"/>
    <property type="match status" value="1"/>
</dbReference>
<dbReference type="InterPro" id="IPR000014">
    <property type="entry name" value="PAS"/>
</dbReference>
<keyword evidence="1" id="KW-0547">Nucleotide-binding</keyword>
<dbReference type="InterPro" id="IPR025943">
    <property type="entry name" value="Sigma_54_int_dom_ATP-bd_2"/>
</dbReference>
<feature type="coiled-coil region" evidence="6">
    <location>
        <begin position="244"/>
        <end position="271"/>
    </location>
</feature>
<keyword evidence="5" id="KW-0129">CBS domain</keyword>
<dbReference type="GO" id="GO:0005524">
    <property type="term" value="F:ATP binding"/>
    <property type="evidence" value="ECO:0007669"/>
    <property type="project" value="UniProtKB-KW"/>
</dbReference>
<dbReference type="PANTHER" id="PTHR32071:SF57">
    <property type="entry name" value="C4-DICARBOXYLATE TRANSPORT TRANSCRIPTIONAL REGULATORY PROTEIN DCTD"/>
    <property type="match status" value="1"/>
</dbReference>
<keyword evidence="4" id="KW-0804">Transcription</keyword>
<dbReference type="GO" id="GO:0043565">
    <property type="term" value="F:sequence-specific DNA binding"/>
    <property type="evidence" value="ECO:0007669"/>
    <property type="project" value="InterPro"/>
</dbReference>
<dbReference type="InterPro" id="IPR013656">
    <property type="entry name" value="PAS_4"/>
</dbReference>
<dbReference type="InterPro" id="IPR025662">
    <property type="entry name" value="Sigma_54_int_dom_ATP-bd_1"/>
</dbReference>
<dbReference type="RefSeq" id="WP_242944207.1">
    <property type="nucleotide sequence ID" value="NZ_FQZS01000017.1"/>
</dbReference>
<evidence type="ECO:0000256" key="3">
    <source>
        <dbReference type="ARBA" id="ARBA00023015"/>
    </source>
</evidence>
<dbReference type="Gene3D" id="3.30.450.20">
    <property type="entry name" value="PAS domain"/>
    <property type="match status" value="1"/>
</dbReference>
<evidence type="ECO:0000313" key="10">
    <source>
        <dbReference type="EMBL" id="SHJ13436.1"/>
    </source>
</evidence>
<keyword evidence="11" id="KW-1185">Reference proteome</keyword>
<dbReference type="SUPFAM" id="SSF55785">
    <property type="entry name" value="PYP-like sensor domain (PAS domain)"/>
    <property type="match status" value="1"/>
</dbReference>
<dbReference type="NCBIfam" id="TIGR00229">
    <property type="entry name" value="sensory_box"/>
    <property type="match status" value="1"/>
</dbReference>
<dbReference type="CDD" id="cd00009">
    <property type="entry name" value="AAA"/>
    <property type="match status" value="1"/>
</dbReference>
<dbReference type="AlphaFoldDB" id="A0A1M6GTZ2"/>
<dbReference type="STRING" id="1122184.SAMN02745176_02509"/>
<evidence type="ECO:0000256" key="2">
    <source>
        <dbReference type="ARBA" id="ARBA00022840"/>
    </source>
</evidence>
<feature type="domain" description="Sigma-54 factor interaction" evidence="7">
    <location>
        <begin position="278"/>
        <end position="507"/>
    </location>
</feature>
<proteinExistence type="predicted"/>
<dbReference type="SUPFAM" id="SSF54631">
    <property type="entry name" value="CBS-domain pair"/>
    <property type="match status" value="1"/>
</dbReference>
<dbReference type="InterPro" id="IPR000644">
    <property type="entry name" value="CBS_dom"/>
</dbReference>
<dbReference type="SUPFAM" id="SSF46689">
    <property type="entry name" value="Homeodomain-like"/>
    <property type="match status" value="1"/>
</dbReference>
<dbReference type="InterPro" id="IPR046342">
    <property type="entry name" value="CBS_dom_sf"/>
</dbReference>
<dbReference type="Gene3D" id="3.10.580.10">
    <property type="entry name" value="CBS-domain"/>
    <property type="match status" value="1"/>
</dbReference>
<evidence type="ECO:0000259" key="8">
    <source>
        <dbReference type="PROSITE" id="PS50112"/>
    </source>
</evidence>